<sequence>MNEITVDGEPLPFVEGQTVAAALVAAGRVAWRTTRTGRRPRGVFCGIGVCFDCLVTIDGVGGQRACLVPSRPGTTVTTVTTVTTGEGGDE</sequence>
<organism evidence="2 3">
    <name type="scientific">Streptomyces thermolineatus</name>
    <dbReference type="NCBI Taxonomy" id="44033"/>
    <lineage>
        <taxon>Bacteria</taxon>
        <taxon>Bacillati</taxon>
        <taxon>Actinomycetota</taxon>
        <taxon>Actinomycetes</taxon>
        <taxon>Kitasatosporales</taxon>
        <taxon>Streptomycetaceae</taxon>
        <taxon>Streptomyces</taxon>
    </lineage>
</organism>
<dbReference type="InterPro" id="IPR042204">
    <property type="entry name" value="2Fe-2S-bd_N"/>
</dbReference>
<evidence type="ECO:0000313" key="3">
    <source>
        <dbReference type="Proteomes" id="UP001501358"/>
    </source>
</evidence>
<evidence type="ECO:0000313" key="2">
    <source>
        <dbReference type="EMBL" id="GAA2480235.1"/>
    </source>
</evidence>
<dbReference type="Proteomes" id="UP001501358">
    <property type="component" value="Unassembled WGS sequence"/>
</dbReference>
<dbReference type="RefSeq" id="WP_344382375.1">
    <property type="nucleotide sequence ID" value="NZ_BAAATA010000006.1"/>
</dbReference>
<accession>A0ABN3LD30</accession>
<proteinExistence type="predicted"/>
<protein>
    <submittedName>
        <fullName evidence="2">(2Fe-2S)-binding protein</fullName>
    </submittedName>
</protein>
<comment type="caution">
    <text evidence="2">The sequence shown here is derived from an EMBL/GenBank/DDBJ whole genome shotgun (WGS) entry which is preliminary data.</text>
</comment>
<dbReference type="InterPro" id="IPR036010">
    <property type="entry name" value="2Fe-2S_ferredoxin-like_sf"/>
</dbReference>
<keyword evidence="3" id="KW-1185">Reference proteome</keyword>
<reference evidence="2 3" key="1">
    <citation type="journal article" date="2019" name="Int. J. Syst. Evol. Microbiol.">
        <title>The Global Catalogue of Microorganisms (GCM) 10K type strain sequencing project: providing services to taxonomists for standard genome sequencing and annotation.</title>
        <authorList>
            <consortium name="The Broad Institute Genomics Platform"/>
            <consortium name="The Broad Institute Genome Sequencing Center for Infectious Disease"/>
            <person name="Wu L."/>
            <person name="Ma J."/>
        </authorList>
    </citation>
    <scope>NUCLEOTIDE SEQUENCE [LARGE SCALE GENOMIC DNA]</scope>
    <source>
        <strain evidence="2 3">JCM 6307</strain>
    </source>
</reference>
<evidence type="ECO:0000256" key="1">
    <source>
        <dbReference type="ARBA" id="ARBA00023002"/>
    </source>
</evidence>
<dbReference type="Pfam" id="PF13510">
    <property type="entry name" value="Fer2_4"/>
    <property type="match status" value="1"/>
</dbReference>
<dbReference type="SUPFAM" id="SSF54292">
    <property type="entry name" value="2Fe-2S ferredoxin-like"/>
    <property type="match status" value="1"/>
</dbReference>
<dbReference type="Gene3D" id="3.10.20.440">
    <property type="entry name" value="2Fe-2S iron-sulphur cluster binding domain, sarcosine oxidase, alpha subunit, N-terminal domain"/>
    <property type="match status" value="1"/>
</dbReference>
<keyword evidence="1" id="KW-0560">Oxidoreductase</keyword>
<name>A0ABN3LD30_9ACTN</name>
<dbReference type="EMBL" id="BAAATA010000006">
    <property type="protein sequence ID" value="GAA2480235.1"/>
    <property type="molecule type" value="Genomic_DNA"/>
</dbReference>
<gene>
    <name evidence="2" type="ORF">GCM10010406_15590</name>
</gene>